<keyword evidence="5" id="KW-0539">Nucleus</keyword>
<evidence type="ECO:0000313" key="7">
    <source>
        <dbReference type="EMBL" id="PTB38231.1"/>
    </source>
</evidence>
<dbReference type="OrthoDB" id="3862662at2759"/>
<accession>A0A2T3Z089</accession>
<dbReference type="AlphaFoldDB" id="A0A2T3Z089"/>
<reference evidence="7 8" key="1">
    <citation type="submission" date="2016-07" db="EMBL/GenBank/DDBJ databases">
        <title>Multiple horizontal gene transfer events from other fungi enriched the ability of initially mycotrophic Trichoderma (Ascomycota) to feed on dead plant biomass.</title>
        <authorList>
            <consortium name="DOE Joint Genome Institute"/>
            <person name="Aerts A."/>
            <person name="Atanasova L."/>
            <person name="Chenthamara K."/>
            <person name="Zhang J."/>
            <person name="Grujic M."/>
            <person name="Henrissat B."/>
            <person name="Kuo A."/>
            <person name="Salamov A."/>
            <person name="Lipzen A."/>
            <person name="Labutti K."/>
            <person name="Barry K."/>
            <person name="Miao Y."/>
            <person name="Rahimi M.J."/>
            <person name="Shen Q."/>
            <person name="Grigoriev I.V."/>
            <person name="Kubicek C.P."/>
            <person name="Druzhinina I.S."/>
        </authorList>
    </citation>
    <scope>NUCLEOTIDE SEQUENCE [LARGE SCALE GENOMIC DNA]</scope>
    <source>
        <strain evidence="7 8">CBS 433.97</strain>
    </source>
</reference>
<dbReference type="Pfam" id="PF04082">
    <property type="entry name" value="Fungal_trans"/>
    <property type="match status" value="1"/>
</dbReference>
<dbReference type="InterPro" id="IPR036864">
    <property type="entry name" value="Zn2-C6_fun-type_DNA-bd_sf"/>
</dbReference>
<dbReference type="InterPro" id="IPR007219">
    <property type="entry name" value="XnlR_reg_dom"/>
</dbReference>
<evidence type="ECO:0000313" key="8">
    <source>
        <dbReference type="Proteomes" id="UP000240493"/>
    </source>
</evidence>
<dbReference type="SUPFAM" id="SSF57701">
    <property type="entry name" value="Zn2/Cys6 DNA-binding domain"/>
    <property type="match status" value="1"/>
</dbReference>
<dbReference type="InterPro" id="IPR001138">
    <property type="entry name" value="Zn2Cys6_DnaBD"/>
</dbReference>
<sequence length="536" mass="60387">MELSQTAVAHSRVSCHACRHGKRRCNRVLPTCELCMRKEVRCSYPKLPAKRSYTPEIIWDDSSSVVDDHHPQQLDQPPDLGSTFDTARAVQFLAPKVFRDIQLEIPPPYVPVPSDVAAYVGDTQQVRDIAAVLFSQDASWLPIVCRNHFFNASLNPLSPRRAEGTLLALCMKLYCTTAVHNGGNQKTALYKASKRYLSDIEAAGLMSLHVLQATIFIALYEIGHAIYPAAYLTVGACARYGIALGLDKLMTNNSDFNRSWMEIEEKRRSWWAVLALDRFLNFGDPSRRLATSDPEINYYLPVDDQSFLDGDIMPPDAIPISAAFHLKTGSFARLAQATYLTSQALRLAAAIETPGTGNIVCLVGDTEQLRRTLEAQVNAAEQEHAARRLSFCCQTMFSYCGIFLLQHQQWQQARLTTTRDVCNGMFPETRRALEVMGRLASALQKDFEGGAAPEEGLPIFFMQTLYQATTIAMEVGQGKSDKDIVEKIHAFRWLLQYFCTRWNMAKIYLEILHAKEAFHDFDSLRHMVSLYHEKSL</sequence>
<evidence type="ECO:0000256" key="4">
    <source>
        <dbReference type="ARBA" id="ARBA00023163"/>
    </source>
</evidence>
<dbReference type="PANTHER" id="PTHR47338:SF20">
    <property type="entry name" value="ZN(II)2CYS6 TRANSCRIPTION FACTOR (EUROFUNG)"/>
    <property type="match status" value="1"/>
</dbReference>
<feature type="domain" description="Zn(2)-C6 fungal-type" evidence="6">
    <location>
        <begin position="14"/>
        <end position="44"/>
    </location>
</feature>
<dbReference type="PROSITE" id="PS50048">
    <property type="entry name" value="ZN2_CY6_FUNGAL_2"/>
    <property type="match status" value="1"/>
</dbReference>
<evidence type="ECO:0000256" key="3">
    <source>
        <dbReference type="ARBA" id="ARBA00023015"/>
    </source>
</evidence>
<evidence type="ECO:0000256" key="5">
    <source>
        <dbReference type="ARBA" id="ARBA00023242"/>
    </source>
</evidence>
<dbReference type="Pfam" id="PF00172">
    <property type="entry name" value="Zn_clus"/>
    <property type="match status" value="1"/>
</dbReference>
<keyword evidence="8" id="KW-1185">Reference proteome</keyword>
<evidence type="ECO:0000256" key="1">
    <source>
        <dbReference type="ARBA" id="ARBA00004123"/>
    </source>
</evidence>
<dbReference type="InterPro" id="IPR050815">
    <property type="entry name" value="TF_fung"/>
</dbReference>
<evidence type="ECO:0000256" key="2">
    <source>
        <dbReference type="ARBA" id="ARBA00022723"/>
    </source>
</evidence>
<keyword evidence="4" id="KW-0804">Transcription</keyword>
<name>A0A2T3Z089_TRIA4</name>
<dbReference type="GO" id="GO:0000981">
    <property type="term" value="F:DNA-binding transcription factor activity, RNA polymerase II-specific"/>
    <property type="evidence" value="ECO:0007669"/>
    <property type="project" value="InterPro"/>
</dbReference>
<keyword evidence="2" id="KW-0479">Metal-binding</keyword>
<dbReference type="GO" id="GO:0008270">
    <property type="term" value="F:zinc ion binding"/>
    <property type="evidence" value="ECO:0007669"/>
    <property type="project" value="InterPro"/>
</dbReference>
<proteinExistence type="predicted"/>
<dbReference type="PROSITE" id="PS00463">
    <property type="entry name" value="ZN2_CY6_FUNGAL_1"/>
    <property type="match status" value="1"/>
</dbReference>
<dbReference type="EMBL" id="KZ679266">
    <property type="protein sequence ID" value="PTB38231.1"/>
    <property type="molecule type" value="Genomic_DNA"/>
</dbReference>
<dbReference type="Gene3D" id="4.10.240.10">
    <property type="entry name" value="Zn(2)-C6 fungal-type DNA-binding domain"/>
    <property type="match status" value="1"/>
</dbReference>
<evidence type="ECO:0000259" key="6">
    <source>
        <dbReference type="PROSITE" id="PS50048"/>
    </source>
</evidence>
<keyword evidence="3" id="KW-0805">Transcription regulation</keyword>
<dbReference type="GO" id="GO:0005634">
    <property type="term" value="C:nucleus"/>
    <property type="evidence" value="ECO:0007669"/>
    <property type="project" value="UniProtKB-SubCell"/>
</dbReference>
<dbReference type="GO" id="GO:0003677">
    <property type="term" value="F:DNA binding"/>
    <property type="evidence" value="ECO:0007669"/>
    <property type="project" value="InterPro"/>
</dbReference>
<dbReference type="CDD" id="cd12148">
    <property type="entry name" value="fungal_TF_MHR"/>
    <property type="match status" value="1"/>
</dbReference>
<comment type="subcellular location">
    <subcellularLocation>
        <location evidence="1">Nucleus</location>
    </subcellularLocation>
</comment>
<gene>
    <name evidence="7" type="ORF">M441DRAFT_173887</name>
</gene>
<dbReference type="GO" id="GO:0006351">
    <property type="term" value="P:DNA-templated transcription"/>
    <property type="evidence" value="ECO:0007669"/>
    <property type="project" value="InterPro"/>
</dbReference>
<dbReference type="SMART" id="SM00066">
    <property type="entry name" value="GAL4"/>
    <property type="match status" value="1"/>
</dbReference>
<protein>
    <recommendedName>
        <fullName evidence="6">Zn(2)-C6 fungal-type domain-containing protein</fullName>
    </recommendedName>
</protein>
<dbReference type="CDD" id="cd00067">
    <property type="entry name" value="GAL4"/>
    <property type="match status" value="1"/>
</dbReference>
<dbReference type="STRING" id="1042311.A0A2T3Z089"/>
<organism evidence="7 8">
    <name type="scientific">Trichoderma asperellum (strain ATCC 204424 / CBS 433.97 / NBRC 101777)</name>
    <dbReference type="NCBI Taxonomy" id="1042311"/>
    <lineage>
        <taxon>Eukaryota</taxon>
        <taxon>Fungi</taxon>
        <taxon>Dikarya</taxon>
        <taxon>Ascomycota</taxon>
        <taxon>Pezizomycotina</taxon>
        <taxon>Sordariomycetes</taxon>
        <taxon>Hypocreomycetidae</taxon>
        <taxon>Hypocreales</taxon>
        <taxon>Hypocreaceae</taxon>
        <taxon>Trichoderma</taxon>
    </lineage>
</organism>
<dbReference type="Proteomes" id="UP000240493">
    <property type="component" value="Unassembled WGS sequence"/>
</dbReference>
<dbReference type="PANTHER" id="PTHR47338">
    <property type="entry name" value="ZN(II)2CYS6 TRANSCRIPTION FACTOR (EUROFUNG)-RELATED"/>
    <property type="match status" value="1"/>
</dbReference>